<sequence>MKKLIYIFILVIMLMFVGCVTKEKVEFIEPTFIENPDVNLINLDENRLYVSYDKDGNQVVSGLITIDKDNNLSYLRLTGLDKVLWYSEVLTKFSTQNINTVLMDEENGNVYVNGTFEFGDNEKRTVLLYPAGKDLPNSISTEELYTERVEANGKTWSPLQFDSNGKLFGFTTDKYELLMFDNNVKISKQPTSMQITLDKGNLYFKVLPGNKLLWKEKSGDKIVLKVVGYNPSTGATNVSVSEKTLIPDLSNKKGPFLLNTDKLLYGELSNSKIATLVSINNLTSTATSAIDLFPEDIVKDTDIELVGASNADISESPVSTATFEGIYDVYSKDNSAYAVFKNFTLESTMVIEDLTRGATNVVIANTTIPLFVVEFPEEGNITQTATKKVNIYYLSEEYKDIINDESDIYISPENYIIIKTGNNLYKIDLRSSIESDFVVNYQTEDEKLSYNAKFKYFAKKYKFNVLDLNSTRLAGLNNIQDIEFYDQYGRFAYIKYGSNKNVAIYDTYKDELYTGDGELSLNMSVEKFTQIYEEIIKNAK</sequence>
<reference evidence="2" key="2">
    <citation type="submission" date="2012-01" db="EMBL/GenBank/DDBJ databases">
        <title>Complete sequence of chromosome of Marinitoga piezophila KA3.</title>
        <authorList>
            <person name="Lucas S."/>
            <person name="Han J."/>
            <person name="Lapidus A."/>
            <person name="Cheng J.-F."/>
            <person name="Goodwin L."/>
            <person name="Pitluck S."/>
            <person name="Peters L."/>
            <person name="Mikhailova N."/>
            <person name="Teshima H."/>
            <person name="Detter J.C."/>
            <person name="Han C."/>
            <person name="Tapia R."/>
            <person name="Land M."/>
            <person name="Hauser L."/>
            <person name="Kyrpides N."/>
            <person name="Ivanova N."/>
            <person name="Pagani I."/>
            <person name="Jebbar M."/>
            <person name="Vannier P."/>
            <person name="Oger P."/>
            <person name="Cario A."/>
            <person name="Bartlett D."/>
            <person name="Noll K.M."/>
            <person name="Woyke T."/>
        </authorList>
    </citation>
    <scope>NUCLEOTIDE SEQUENCE [LARGE SCALE GENOMIC DNA]</scope>
    <source>
        <strain evidence="2">DSM 14283 / JCM 11233 / KA3</strain>
    </source>
</reference>
<dbReference type="RefSeq" id="WP_014296890.1">
    <property type="nucleotide sequence ID" value="NC_016751.1"/>
</dbReference>
<proteinExistence type="predicted"/>
<dbReference type="STRING" id="443254.Marpi_1424"/>
<keyword evidence="2" id="KW-1185">Reference proteome</keyword>
<accession>H2J3S7</accession>
<dbReference type="HOGENOM" id="CLU_504137_0_0_0"/>
<protein>
    <recommendedName>
        <fullName evidence="3">Lipoprotein</fullName>
    </recommendedName>
</protein>
<dbReference type="KEGG" id="mpz:Marpi_1424"/>
<evidence type="ECO:0000313" key="1">
    <source>
        <dbReference type="EMBL" id="AEX85819.1"/>
    </source>
</evidence>
<reference evidence="1 2" key="1">
    <citation type="journal article" date="2012" name="J. Bacteriol.">
        <title>Complete Genome Sequence of the Thermophilic, Piezophilic, Heterotrophic Bacterium Marinitoga piezophila KA3.</title>
        <authorList>
            <person name="Lucas S."/>
            <person name="Han J."/>
            <person name="Lapidus A."/>
            <person name="Cheng J.F."/>
            <person name="Goodwin L.A."/>
            <person name="Pitluck S."/>
            <person name="Peters L."/>
            <person name="Mikhailova N."/>
            <person name="Teshima H."/>
            <person name="Detter J.C."/>
            <person name="Han C."/>
            <person name="Tapia R."/>
            <person name="Land M."/>
            <person name="Hauser L."/>
            <person name="Kyrpides N.C."/>
            <person name="Ivanova N."/>
            <person name="Pagani I."/>
            <person name="Vannier P."/>
            <person name="Oger P."/>
            <person name="Bartlett D.H."/>
            <person name="Noll K.M."/>
            <person name="Woyke T."/>
            <person name="Jebbar M."/>
        </authorList>
    </citation>
    <scope>NUCLEOTIDE SEQUENCE [LARGE SCALE GENOMIC DNA]</scope>
    <source>
        <strain evidence="2">DSM 14283 / JCM 11233 / KA3</strain>
    </source>
</reference>
<dbReference type="AlphaFoldDB" id="H2J3S7"/>
<dbReference type="EMBL" id="CP003257">
    <property type="protein sequence ID" value="AEX85819.1"/>
    <property type="molecule type" value="Genomic_DNA"/>
</dbReference>
<dbReference type="PROSITE" id="PS51257">
    <property type="entry name" value="PROKAR_LIPOPROTEIN"/>
    <property type="match status" value="1"/>
</dbReference>
<name>H2J3S7_MARPK</name>
<gene>
    <name evidence="1" type="ordered locus">Marpi_1424</name>
</gene>
<dbReference type="Proteomes" id="UP000007161">
    <property type="component" value="Chromosome"/>
</dbReference>
<evidence type="ECO:0000313" key="2">
    <source>
        <dbReference type="Proteomes" id="UP000007161"/>
    </source>
</evidence>
<organism evidence="1 2">
    <name type="scientific">Marinitoga piezophila (strain DSM 14283 / JCM 11233 / KA3)</name>
    <dbReference type="NCBI Taxonomy" id="443254"/>
    <lineage>
        <taxon>Bacteria</taxon>
        <taxon>Thermotogati</taxon>
        <taxon>Thermotogota</taxon>
        <taxon>Thermotogae</taxon>
        <taxon>Petrotogales</taxon>
        <taxon>Petrotogaceae</taxon>
        <taxon>Marinitoga</taxon>
    </lineage>
</organism>
<evidence type="ECO:0008006" key="3">
    <source>
        <dbReference type="Google" id="ProtNLM"/>
    </source>
</evidence>